<comment type="caution">
    <text evidence="5">The sequence shown here is derived from an EMBL/GenBank/DDBJ whole genome shotgun (WGS) entry which is preliminary data.</text>
</comment>
<keyword evidence="6" id="KW-1185">Reference proteome</keyword>
<dbReference type="NCBIfam" id="TIGR00189">
    <property type="entry name" value="tesB"/>
    <property type="match status" value="1"/>
</dbReference>
<evidence type="ECO:0000259" key="3">
    <source>
        <dbReference type="Pfam" id="PF02551"/>
    </source>
</evidence>
<dbReference type="Pfam" id="PF13622">
    <property type="entry name" value="4HBT_3"/>
    <property type="match status" value="1"/>
</dbReference>
<dbReference type="CDD" id="cd03444">
    <property type="entry name" value="Thioesterase_II_repeat1"/>
    <property type="match status" value="1"/>
</dbReference>
<protein>
    <submittedName>
        <fullName evidence="5">Acyl-CoA thioesterase-2</fullName>
        <ecNumber evidence="5">3.1.2.-</ecNumber>
    </submittedName>
</protein>
<name>A0ABV2KKJ4_9HYPH</name>
<dbReference type="Proteomes" id="UP001549143">
    <property type="component" value="Unassembled WGS sequence"/>
</dbReference>
<evidence type="ECO:0000313" key="6">
    <source>
        <dbReference type="Proteomes" id="UP001549143"/>
    </source>
</evidence>
<proteinExistence type="inferred from homology"/>
<feature type="domain" description="Acyl-CoA thioesterase-like N-terminal HotDog" evidence="4">
    <location>
        <begin position="46"/>
        <end position="126"/>
    </location>
</feature>
<reference evidence="5 6" key="1">
    <citation type="submission" date="2024-06" db="EMBL/GenBank/DDBJ databases">
        <title>Genomic Encyclopedia of Type Strains, Phase IV (KMG-IV): sequencing the most valuable type-strain genomes for metagenomic binning, comparative biology and taxonomic classification.</title>
        <authorList>
            <person name="Goeker M."/>
        </authorList>
    </citation>
    <scope>NUCLEOTIDE SEQUENCE [LARGE SCALE GENOMIC DNA]</scope>
    <source>
        <strain evidence="5 6">DSM 19730</strain>
    </source>
</reference>
<feature type="domain" description="Acyl-CoA thioesterase 2 C-terminal" evidence="3">
    <location>
        <begin position="174"/>
        <end position="299"/>
    </location>
</feature>
<dbReference type="InterPro" id="IPR025652">
    <property type="entry name" value="TesB_C"/>
</dbReference>
<sequence>MPILSDTTGHDKARDQMMTTAMDELLSILDLERLEHNLFRGRSPQSDWQRVFGGQTIAQALVAAQRTVEPDRHVHSLHGYFMLPGDTKLPIVYEVDRIRDGGSFTTRRVVAIQHGHAIFSLEASFQQDEEGLEHQAPMPLDVPEPDSLMSQKELIGRFGDTVPEGIKRYWERPRPVEMKPVMLKHYTSREKLEPKQNIWIRTTGPVPADRALQSAVLAYLSDMTLLDTSTFAHGRAVFDRDIQAASLDHAMWFHRQNPLDDWILYTQDSPSTQGGRGFTRGDLFARDGTLIASVAQEGLIRLRRQP</sequence>
<dbReference type="CDD" id="cd03445">
    <property type="entry name" value="Thioesterase_II_repeat2"/>
    <property type="match status" value="1"/>
</dbReference>
<dbReference type="Pfam" id="PF02551">
    <property type="entry name" value="Acyl_CoA_thio"/>
    <property type="match status" value="1"/>
</dbReference>
<dbReference type="InterPro" id="IPR049449">
    <property type="entry name" value="TesB_ACOT8-like_N"/>
</dbReference>
<dbReference type="EC" id="3.1.2.-" evidence="5"/>
<dbReference type="PANTHER" id="PTHR11066:SF34">
    <property type="entry name" value="ACYL-COENZYME A THIOESTERASE 8"/>
    <property type="match status" value="1"/>
</dbReference>
<keyword evidence="2 5" id="KW-0378">Hydrolase</keyword>
<evidence type="ECO:0000256" key="2">
    <source>
        <dbReference type="ARBA" id="ARBA00022801"/>
    </source>
</evidence>
<dbReference type="EMBL" id="JBEPMN010000005">
    <property type="protein sequence ID" value="MET3661602.1"/>
    <property type="molecule type" value="Genomic_DNA"/>
</dbReference>
<dbReference type="InterPro" id="IPR029069">
    <property type="entry name" value="HotDog_dom_sf"/>
</dbReference>
<accession>A0ABV2KKJ4</accession>
<dbReference type="GO" id="GO:0016787">
    <property type="term" value="F:hydrolase activity"/>
    <property type="evidence" value="ECO:0007669"/>
    <property type="project" value="UniProtKB-KW"/>
</dbReference>
<comment type="similarity">
    <text evidence="1">Belongs to the C/M/P thioester hydrolase family.</text>
</comment>
<organism evidence="5 6">
    <name type="scientific">Aquamicrobium ahrensii</name>
    <dbReference type="NCBI Taxonomy" id="469551"/>
    <lineage>
        <taxon>Bacteria</taxon>
        <taxon>Pseudomonadati</taxon>
        <taxon>Pseudomonadota</taxon>
        <taxon>Alphaproteobacteria</taxon>
        <taxon>Hyphomicrobiales</taxon>
        <taxon>Phyllobacteriaceae</taxon>
        <taxon>Aquamicrobium</taxon>
    </lineage>
</organism>
<evidence type="ECO:0000259" key="4">
    <source>
        <dbReference type="Pfam" id="PF13622"/>
    </source>
</evidence>
<dbReference type="Gene3D" id="2.40.160.210">
    <property type="entry name" value="Acyl-CoA thioesterase, double hotdog domain"/>
    <property type="match status" value="1"/>
</dbReference>
<dbReference type="InterPro" id="IPR042171">
    <property type="entry name" value="Acyl-CoA_hotdog"/>
</dbReference>
<evidence type="ECO:0000313" key="5">
    <source>
        <dbReference type="EMBL" id="MET3661602.1"/>
    </source>
</evidence>
<dbReference type="PANTHER" id="PTHR11066">
    <property type="entry name" value="ACYL-COA THIOESTERASE"/>
    <property type="match status" value="1"/>
</dbReference>
<gene>
    <name evidence="5" type="ORF">ABID44_001928</name>
</gene>
<dbReference type="SUPFAM" id="SSF54637">
    <property type="entry name" value="Thioesterase/thiol ester dehydrase-isomerase"/>
    <property type="match status" value="2"/>
</dbReference>
<evidence type="ECO:0000256" key="1">
    <source>
        <dbReference type="ARBA" id="ARBA00006538"/>
    </source>
</evidence>
<dbReference type="InterPro" id="IPR003703">
    <property type="entry name" value="Acyl_CoA_thio"/>
</dbReference>